<dbReference type="PROSITE" id="PS51273">
    <property type="entry name" value="GATASE_TYPE_1"/>
    <property type="match status" value="1"/>
</dbReference>
<proteinExistence type="predicted"/>
<keyword evidence="3" id="KW-1185">Reference proteome</keyword>
<dbReference type="Gene3D" id="3.40.50.880">
    <property type="match status" value="1"/>
</dbReference>
<dbReference type="CDD" id="cd01741">
    <property type="entry name" value="GATase1_1"/>
    <property type="match status" value="1"/>
</dbReference>
<dbReference type="InterPro" id="IPR029062">
    <property type="entry name" value="Class_I_gatase-like"/>
</dbReference>
<dbReference type="PANTHER" id="PTHR42695">
    <property type="entry name" value="GLUTAMINE AMIDOTRANSFERASE YLR126C-RELATED"/>
    <property type="match status" value="1"/>
</dbReference>
<dbReference type="Pfam" id="PF00117">
    <property type="entry name" value="GATase"/>
    <property type="match status" value="1"/>
</dbReference>
<dbReference type="GO" id="GO:0005829">
    <property type="term" value="C:cytosol"/>
    <property type="evidence" value="ECO:0007669"/>
    <property type="project" value="TreeGrafter"/>
</dbReference>
<dbReference type="RefSeq" id="WP_176071098.1">
    <property type="nucleotide sequence ID" value="NZ_JABWMJ010000012.1"/>
</dbReference>
<dbReference type="AlphaFoldDB" id="A0A7Y6NSA2"/>
<reference evidence="2 3" key="1">
    <citation type="submission" date="2020-06" db="EMBL/GenBank/DDBJ databases">
        <title>Schlegella sp. ID0723 isolated from air conditioner.</title>
        <authorList>
            <person name="Kim D.Y."/>
            <person name="Kim D.-U."/>
        </authorList>
    </citation>
    <scope>NUCLEOTIDE SEQUENCE [LARGE SCALE GENOMIC DNA]</scope>
    <source>
        <strain evidence="2 3">ID0723</strain>
    </source>
</reference>
<comment type="caution">
    <text evidence="2">The sequence shown here is derived from an EMBL/GenBank/DDBJ whole genome shotgun (WGS) entry which is preliminary data.</text>
</comment>
<dbReference type="EMBL" id="JABWMJ010000012">
    <property type="protein sequence ID" value="NUZ08257.1"/>
    <property type="molecule type" value="Genomic_DNA"/>
</dbReference>
<dbReference type="PANTHER" id="PTHR42695:SF5">
    <property type="entry name" value="GLUTAMINE AMIDOTRANSFERASE YLR126C-RELATED"/>
    <property type="match status" value="1"/>
</dbReference>
<organism evidence="2 3">
    <name type="scientific">Piscinibacter koreensis</name>
    <dbReference type="NCBI Taxonomy" id="2742824"/>
    <lineage>
        <taxon>Bacteria</taxon>
        <taxon>Pseudomonadati</taxon>
        <taxon>Pseudomonadota</taxon>
        <taxon>Betaproteobacteria</taxon>
        <taxon>Burkholderiales</taxon>
        <taxon>Sphaerotilaceae</taxon>
        <taxon>Piscinibacter</taxon>
    </lineage>
</organism>
<feature type="domain" description="Glutamine amidotransferase" evidence="1">
    <location>
        <begin position="21"/>
        <end position="175"/>
    </location>
</feature>
<name>A0A7Y6NSA2_9BURK</name>
<protein>
    <submittedName>
        <fullName evidence="2">Type 1 glutamine amidotransferase</fullName>
    </submittedName>
</protein>
<dbReference type="InterPro" id="IPR044992">
    <property type="entry name" value="ChyE-like"/>
</dbReference>
<dbReference type="InterPro" id="IPR017926">
    <property type="entry name" value="GATASE"/>
</dbReference>
<accession>A0A7Y6NSA2</accession>
<keyword evidence="2" id="KW-0808">Transferase</keyword>
<evidence type="ECO:0000313" key="3">
    <source>
        <dbReference type="Proteomes" id="UP000529637"/>
    </source>
</evidence>
<sequence length="242" mass="26556">MKPIAIFQHDDTQRPGFLKQTLEELGIEQRTFVPEADPGYVPRDARDFSGIVLLGSNRSVNDPLSWIEREARLVRAAMDADIPVLGHCFGAQLMARALGAVVCRNAWPDIGWSRLRAVPAGRGVFAQPEVWAFNWHYETFAIPPGAQRLLTSAHCMNKAFAIGKHLAFQCHFEVTEDIVREWLDGSANELLAASGPAVQQRDAILAQLPHVLPAVHAAAGRIYRRWALGLARPPLVSVGGGS</sequence>
<dbReference type="GO" id="GO:0016740">
    <property type="term" value="F:transferase activity"/>
    <property type="evidence" value="ECO:0007669"/>
    <property type="project" value="UniProtKB-KW"/>
</dbReference>
<evidence type="ECO:0000259" key="1">
    <source>
        <dbReference type="Pfam" id="PF00117"/>
    </source>
</evidence>
<keyword evidence="2" id="KW-0315">Glutamine amidotransferase</keyword>
<dbReference type="SUPFAM" id="SSF52317">
    <property type="entry name" value="Class I glutamine amidotransferase-like"/>
    <property type="match status" value="1"/>
</dbReference>
<dbReference type="Proteomes" id="UP000529637">
    <property type="component" value="Unassembled WGS sequence"/>
</dbReference>
<evidence type="ECO:0000313" key="2">
    <source>
        <dbReference type="EMBL" id="NUZ08257.1"/>
    </source>
</evidence>
<gene>
    <name evidence="2" type="ORF">HQN59_21110</name>
</gene>